<organism evidence="6">
    <name type="scientific">Gongylonema pulchrum</name>
    <dbReference type="NCBI Taxonomy" id="637853"/>
    <lineage>
        <taxon>Eukaryota</taxon>
        <taxon>Metazoa</taxon>
        <taxon>Ecdysozoa</taxon>
        <taxon>Nematoda</taxon>
        <taxon>Chromadorea</taxon>
        <taxon>Rhabditida</taxon>
        <taxon>Spirurina</taxon>
        <taxon>Spiruromorpha</taxon>
        <taxon>Spiruroidea</taxon>
        <taxon>Gongylonematidae</taxon>
        <taxon>Gongylonema</taxon>
    </lineage>
</organism>
<evidence type="ECO:0000256" key="1">
    <source>
        <dbReference type="PROSITE-ProRule" id="PRU00176"/>
    </source>
</evidence>
<dbReference type="Proteomes" id="UP000271098">
    <property type="component" value="Unassembled WGS sequence"/>
</dbReference>
<dbReference type="InterPro" id="IPR000504">
    <property type="entry name" value="RRM_dom"/>
</dbReference>
<dbReference type="WBParaSite" id="GPUH_0001582101-mRNA-1">
    <property type="protein sequence ID" value="GPUH_0001582101-mRNA-1"/>
    <property type="gene ID" value="GPUH_0001582101"/>
</dbReference>
<reference evidence="4 5" key="2">
    <citation type="submission" date="2018-11" db="EMBL/GenBank/DDBJ databases">
        <authorList>
            <consortium name="Pathogen Informatics"/>
        </authorList>
    </citation>
    <scope>NUCLEOTIDE SEQUENCE [LARGE SCALE GENOMIC DNA]</scope>
</reference>
<evidence type="ECO:0000313" key="5">
    <source>
        <dbReference type="Proteomes" id="UP000271098"/>
    </source>
</evidence>
<proteinExistence type="predicted"/>
<dbReference type="EMBL" id="UYRT01082926">
    <property type="protein sequence ID" value="VDN26694.1"/>
    <property type="molecule type" value="Genomic_DNA"/>
</dbReference>
<keyword evidence="1" id="KW-0694">RNA-binding</keyword>
<dbReference type="PROSITE" id="PS50102">
    <property type="entry name" value="RRM"/>
    <property type="match status" value="1"/>
</dbReference>
<keyword evidence="5" id="KW-1185">Reference proteome</keyword>
<dbReference type="OrthoDB" id="2020831at2759"/>
<dbReference type="GO" id="GO:0003723">
    <property type="term" value="F:RNA binding"/>
    <property type="evidence" value="ECO:0007669"/>
    <property type="project" value="UniProtKB-UniRule"/>
</dbReference>
<protein>
    <submittedName>
        <fullName evidence="6">RRM domain-containing protein</fullName>
    </submittedName>
</protein>
<name>A0A183E4A8_9BILA</name>
<feature type="compositionally biased region" description="Polar residues" evidence="2">
    <location>
        <begin position="128"/>
        <end position="144"/>
    </location>
</feature>
<dbReference type="SUPFAM" id="SSF54928">
    <property type="entry name" value="RNA-binding domain, RBD"/>
    <property type="match status" value="1"/>
</dbReference>
<sequence>MTVDVLRKFFNEEAAKIDSSAVTDVFIPRPFRSFAFVNFSTAAVAKEMIKQGDFIIEGSSVAVSAAAPRESEMSPRYGNFGVAGQGRTTRRFADKYGYSPDTGAFPYDPLVSRSVDNWRAGTYRSPDTRGTNRFSPGYTNSPRYTTPGRAGTSQALASGLDALSLNKMNVNPDMVDAAWQAFWSTLSNNSGAAAAAAGAGANAPGSGAATNPGAKW</sequence>
<dbReference type="AlphaFoldDB" id="A0A183E4A8"/>
<evidence type="ECO:0000259" key="3">
    <source>
        <dbReference type="PROSITE" id="PS50102"/>
    </source>
</evidence>
<feature type="region of interest" description="Disordered" evidence="2">
    <location>
        <begin position="197"/>
        <end position="216"/>
    </location>
</feature>
<reference evidence="6" key="1">
    <citation type="submission" date="2016-06" db="UniProtKB">
        <authorList>
            <consortium name="WormBaseParasite"/>
        </authorList>
    </citation>
    <scope>IDENTIFICATION</scope>
</reference>
<gene>
    <name evidence="4" type="ORF">GPUH_LOCUS15799</name>
</gene>
<dbReference type="Gene3D" id="3.30.70.330">
    <property type="match status" value="1"/>
</dbReference>
<dbReference type="InterPro" id="IPR035979">
    <property type="entry name" value="RBD_domain_sf"/>
</dbReference>
<dbReference type="InterPro" id="IPR012677">
    <property type="entry name" value="Nucleotide-bd_a/b_plait_sf"/>
</dbReference>
<feature type="region of interest" description="Disordered" evidence="2">
    <location>
        <begin position="122"/>
        <end position="152"/>
    </location>
</feature>
<evidence type="ECO:0000313" key="6">
    <source>
        <dbReference type="WBParaSite" id="GPUH_0001582101-mRNA-1"/>
    </source>
</evidence>
<accession>A0A183E4A8</accession>
<evidence type="ECO:0000256" key="2">
    <source>
        <dbReference type="SAM" id="MobiDB-lite"/>
    </source>
</evidence>
<feature type="domain" description="RRM" evidence="3">
    <location>
        <begin position="1"/>
        <end position="68"/>
    </location>
</feature>
<evidence type="ECO:0000313" key="4">
    <source>
        <dbReference type="EMBL" id="VDN26694.1"/>
    </source>
</evidence>